<dbReference type="Pfam" id="PF06414">
    <property type="entry name" value="Zeta_toxin"/>
    <property type="match status" value="1"/>
</dbReference>
<keyword evidence="3" id="KW-0547">Nucleotide-binding</keyword>
<comment type="similarity">
    <text evidence="1">Belongs to the zeta toxin family.</text>
</comment>
<dbReference type="RefSeq" id="WP_191803349.1">
    <property type="nucleotide sequence ID" value="NZ_JACSQL010000011.1"/>
</dbReference>
<accession>A0ABR8T3K3</accession>
<comment type="caution">
    <text evidence="9">The sequence shown here is derived from an EMBL/GenBank/DDBJ whole genome shotgun (WGS) entry which is preliminary data.</text>
</comment>
<dbReference type="EMBL" id="JACSQL010000011">
    <property type="protein sequence ID" value="MBD7970353.1"/>
    <property type="molecule type" value="Genomic_DNA"/>
</dbReference>
<keyword evidence="10" id="KW-1185">Reference proteome</keyword>
<dbReference type="Gene3D" id="3.40.50.300">
    <property type="entry name" value="P-loop containing nucleotide triphosphate hydrolases"/>
    <property type="match status" value="1"/>
</dbReference>
<protein>
    <recommendedName>
        <fullName evidence="5">UDP-N-acetylglucosamine kinase</fullName>
        <ecNumber evidence="2">2.7.1.176</ecNumber>
    </recommendedName>
    <alternativeName>
        <fullName evidence="5">UDP-N-acetylglucosamine kinase</fullName>
    </alternativeName>
</protein>
<evidence type="ECO:0000256" key="3">
    <source>
        <dbReference type="ARBA" id="ARBA00022741"/>
    </source>
</evidence>
<dbReference type="SUPFAM" id="SSF52540">
    <property type="entry name" value="P-loop containing nucleoside triphosphate hydrolases"/>
    <property type="match status" value="1"/>
</dbReference>
<name>A0ABR8T3K3_9BACL</name>
<evidence type="ECO:0000256" key="4">
    <source>
        <dbReference type="ARBA" id="ARBA00022840"/>
    </source>
</evidence>
<organism evidence="9 10">
    <name type="scientific">Paenibacillus gallinarum</name>
    <dbReference type="NCBI Taxonomy" id="2762232"/>
    <lineage>
        <taxon>Bacteria</taxon>
        <taxon>Bacillati</taxon>
        <taxon>Bacillota</taxon>
        <taxon>Bacilli</taxon>
        <taxon>Bacillales</taxon>
        <taxon>Paenibacillaceae</taxon>
        <taxon>Paenibacillus</taxon>
    </lineage>
</organism>
<gene>
    <name evidence="9" type="ORF">H9647_19995</name>
</gene>
<dbReference type="PANTHER" id="PTHR39206">
    <property type="entry name" value="SLL8004 PROTEIN"/>
    <property type="match status" value="1"/>
</dbReference>
<evidence type="ECO:0000256" key="5">
    <source>
        <dbReference type="ARBA" id="ARBA00032897"/>
    </source>
</evidence>
<comment type="catalytic activity">
    <reaction evidence="6">
        <text>UDP-N-acetyl-alpha-D-glucosamine + ATP = UDP-N-acetyl-alpha-D-glucosamine 3'-phosphate + ADP + H(+)</text>
        <dbReference type="Rhea" id="RHEA:32671"/>
        <dbReference type="ChEBI" id="CHEBI:15378"/>
        <dbReference type="ChEBI" id="CHEBI:30616"/>
        <dbReference type="ChEBI" id="CHEBI:57705"/>
        <dbReference type="ChEBI" id="CHEBI:64353"/>
        <dbReference type="ChEBI" id="CHEBI:456216"/>
        <dbReference type="EC" id="2.7.1.176"/>
    </reaction>
</comment>
<dbReference type="EC" id="2.7.1.176" evidence="2"/>
<evidence type="ECO:0000313" key="10">
    <source>
        <dbReference type="Proteomes" id="UP000608071"/>
    </source>
</evidence>
<dbReference type="InterPro" id="IPR010488">
    <property type="entry name" value="Zeta_toxin_domain"/>
</dbReference>
<reference evidence="9 10" key="1">
    <citation type="submission" date="2020-08" db="EMBL/GenBank/DDBJ databases">
        <title>A Genomic Blueprint of the Chicken Gut Microbiome.</title>
        <authorList>
            <person name="Gilroy R."/>
            <person name="Ravi A."/>
            <person name="Getino M."/>
            <person name="Pursley I."/>
            <person name="Horton D.L."/>
            <person name="Alikhan N.-F."/>
            <person name="Baker D."/>
            <person name="Gharbi K."/>
            <person name="Hall N."/>
            <person name="Watson M."/>
            <person name="Adriaenssens E.M."/>
            <person name="Foster-Nyarko E."/>
            <person name="Jarju S."/>
            <person name="Secka A."/>
            <person name="Antonio M."/>
            <person name="Oren A."/>
            <person name="Chaudhuri R."/>
            <person name="La Ragione R.M."/>
            <person name="Hildebrand F."/>
            <person name="Pallen M.J."/>
        </authorList>
    </citation>
    <scope>NUCLEOTIDE SEQUENCE [LARGE SCALE GENOMIC DNA]</scope>
    <source>
        <strain evidence="9 10">Sa2BVA9</strain>
    </source>
</reference>
<keyword evidence="4" id="KW-0067">ATP-binding</keyword>
<evidence type="ECO:0000256" key="7">
    <source>
        <dbReference type="SAM" id="MobiDB-lite"/>
    </source>
</evidence>
<evidence type="ECO:0000259" key="8">
    <source>
        <dbReference type="Pfam" id="PF06414"/>
    </source>
</evidence>
<sequence>MEMERLQRLLTPESSPTMTVFAGTNGAGKSHLTQILDHKNKGIETIDGDAIARDMKISNIAAGRETVKRVRECISNRRDFSIETTLGGKNVLRQMEMAKNAGFQVDLYYVGLKTVDLHVLRVQNRVKEGGHDIAEEDIIRRYVTSRQNLPEAMRLADRSFIFDNSHVYQLQAEVNRGKTTYHTPPNEMKPWVKSVMKEWNNTLGKVKKDLEADRDMLLKELRNRRQELHSTEQPIHNYKKLEKMENEFKELEKSIELKQPKNLKERITQPNKKELRILEEKKQILNDDVLKQKEECPSHNEIQDIRKKVLSLHSVVRKIDRAVQKVNKQITSVHNDILKSDQQHTYRHTNQQQMTHQSNLERTEQSGLEL</sequence>
<dbReference type="InterPro" id="IPR027417">
    <property type="entry name" value="P-loop_NTPase"/>
</dbReference>
<evidence type="ECO:0000256" key="2">
    <source>
        <dbReference type="ARBA" id="ARBA00011963"/>
    </source>
</evidence>
<evidence type="ECO:0000313" key="9">
    <source>
        <dbReference type="EMBL" id="MBD7970353.1"/>
    </source>
</evidence>
<feature type="region of interest" description="Disordered" evidence="7">
    <location>
        <begin position="351"/>
        <end position="370"/>
    </location>
</feature>
<evidence type="ECO:0000256" key="1">
    <source>
        <dbReference type="ARBA" id="ARBA00009104"/>
    </source>
</evidence>
<evidence type="ECO:0000256" key="6">
    <source>
        <dbReference type="ARBA" id="ARBA00048178"/>
    </source>
</evidence>
<dbReference type="Proteomes" id="UP000608071">
    <property type="component" value="Unassembled WGS sequence"/>
</dbReference>
<proteinExistence type="inferred from homology"/>
<dbReference type="PANTHER" id="PTHR39206:SF1">
    <property type="entry name" value="SLL8004 PROTEIN"/>
    <property type="match status" value="1"/>
</dbReference>
<feature type="domain" description="Zeta toxin" evidence="8">
    <location>
        <begin position="8"/>
        <end position="150"/>
    </location>
</feature>